<dbReference type="InterPro" id="IPR023393">
    <property type="entry name" value="START-like_dom_sf"/>
</dbReference>
<dbReference type="CDD" id="cd08865">
    <property type="entry name" value="SRPBCC_10"/>
    <property type="match status" value="1"/>
</dbReference>
<evidence type="ECO:0000313" key="2">
    <source>
        <dbReference type="Proteomes" id="UP000241912"/>
    </source>
</evidence>
<dbReference type="InterPro" id="IPR019587">
    <property type="entry name" value="Polyketide_cyclase/dehydratase"/>
</dbReference>
<organism evidence="1 2">
    <name type="scientific">Nitrosomonas supralitoralis</name>
    <dbReference type="NCBI Taxonomy" id="2116706"/>
    <lineage>
        <taxon>Bacteria</taxon>
        <taxon>Pseudomonadati</taxon>
        <taxon>Pseudomonadota</taxon>
        <taxon>Betaproteobacteria</taxon>
        <taxon>Nitrosomonadales</taxon>
        <taxon>Nitrosomonadaceae</taxon>
        <taxon>Nitrosomonas</taxon>
    </lineage>
</organism>
<accession>A0A2P7NR09</accession>
<dbReference type="Gene3D" id="3.30.530.20">
    <property type="match status" value="1"/>
</dbReference>
<gene>
    <name evidence="1" type="ORF">C7H79_16535</name>
</gene>
<sequence length="173" mass="19366">MFNLGSMLNLGSTEPVVGKAHTIVECPASEIFQYLGEGLFENYPKWSPEVKELEQITPGPVKLGTEGRQVRVDQGRRTESKFKISTYEPGVRLTLIGVSDPYRCTYELQAIDPENSTKVTFSFELLEILAIMRPFEGLVRVAIKDGAERTVQNIKRLVEAEKSKKASISQESL</sequence>
<dbReference type="Proteomes" id="UP000241912">
    <property type="component" value="Unassembled WGS sequence"/>
</dbReference>
<dbReference type="EMBL" id="PXXU01000110">
    <property type="protein sequence ID" value="PSJ15890.1"/>
    <property type="molecule type" value="Genomic_DNA"/>
</dbReference>
<comment type="caution">
    <text evidence="1">The sequence shown here is derived from an EMBL/GenBank/DDBJ whole genome shotgun (WGS) entry which is preliminary data.</text>
</comment>
<dbReference type="SUPFAM" id="SSF55961">
    <property type="entry name" value="Bet v1-like"/>
    <property type="match status" value="1"/>
</dbReference>
<dbReference type="RefSeq" id="WP_106708349.1">
    <property type="nucleotide sequence ID" value="NZ_PXXU01000110.1"/>
</dbReference>
<dbReference type="AlphaFoldDB" id="A0A2P7NR09"/>
<dbReference type="OrthoDB" id="953281at2"/>
<evidence type="ECO:0000313" key="1">
    <source>
        <dbReference type="EMBL" id="PSJ15890.1"/>
    </source>
</evidence>
<keyword evidence="2" id="KW-1185">Reference proteome</keyword>
<dbReference type="Pfam" id="PF10604">
    <property type="entry name" value="Polyketide_cyc2"/>
    <property type="match status" value="1"/>
</dbReference>
<reference evidence="1 2" key="1">
    <citation type="submission" date="2018-03" db="EMBL/GenBank/DDBJ databases">
        <title>Draft genome of Nitrosomonas supralitoralis APG5.</title>
        <authorList>
            <person name="Urakawa H."/>
            <person name="Lopez J.V."/>
        </authorList>
    </citation>
    <scope>NUCLEOTIDE SEQUENCE [LARGE SCALE GENOMIC DNA]</scope>
    <source>
        <strain evidence="1 2">APG5</strain>
    </source>
</reference>
<protein>
    <submittedName>
        <fullName evidence="1">Polyketide cyclase</fullName>
    </submittedName>
</protein>
<proteinExistence type="predicted"/>
<name>A0A2P7NR09_9PROT</name>